<reference evidence="1 2" key="1">
    <citation type="submission" date="2011-08" db="EMBL/GenBank/DDBJ databases">
        <title>The Genome Sequence of Eubacteriaceae bacterium ACC19a.</title>
        <authorList>
            <consortium name="The Broad Institute Genome Sequencing Platform"/>
            <person name="Earl A."/>
            <person name="Ward D."/>
            <person name="Feldgarden M."/>
            <person name="Gevers D."/>
            <person name="Sizova M."/>
            <person name="Hazen A."/>
            <person name="Epstein S."/>
            <person name="Young S.K."/>
            <person name="Zeng Q."/>
            <person name="Gargeya S."/>
            <person name="Fitzgerald M."/>
            <person name="Haas B."/>
            <person name="Abouelleil A."/>
            <person name="Alvarado L."/>
            <person name="Arachchi H.M."/>
            <person name="Berlin A."/>
            <person name="Brown A."/>
            <person name="Chapman S.B."/>
            <person name="Chen Z."/>
            <person name="Dunbar C."/>
            <person name="Freedman E."/>
            <person name="Gearin G."/>
            <person name="Gellesch M."/>
            <person name="Goldberg J."/>
            <person name="Griggs A."/>
            <person name="Gujja S."/>
            <person name="Heiman D."/>
            <person name="Howarth C."/>
            <person name="Larson L."/>
            <person name="Lui A."/>
            <person name="MacDonald P.J.P."/>
            <person name="Montmayeur A."/>
            <person name="Murphy C."/>
            <person name="Neiman D."/>
            <person name="Pearson M."/>
            <person name="Priest M."/>
            <person name="Roberts A."/>
            <person name="Saif S."/>
            <person name="Shea T."/>
            <person name="Shenoy N."/>
            <person name="Sisk P."/>
            <person name="Stolte C."/>
            <person name="Sykes S."/>
            <person name="Wortman J."/>
            <person name="Nusbaum C."/>
            <person name="Birren B."/>
        </authorList>
    </citation>
    <scope>NUCLEOTIDE SEQUENCE [LARGE SCALE GENOMIC DNA]</scope>
    <source>
        <strain evidence="1 2">ACC19a</strain>
    </source>
</reference>
<dbReference type="Gene3D" id="2.60.120.10">
    <property type="entry name" value="Jelly Rolls"/>
    <property type="match status" value="1"/>
</dbReference>
<name>G9X3E4_9FIRM</name>
<dbReference type="SUPFAM" id="SSF51182">
    <property type="entry name" value="RmlC-like cupins"/>
    <property type="match status" value="1"/>
</dbReference>
<dbReference type="RefSeq" id="WP_009525136.1">
    <property type="nucleotide sequence ID" value="NZ_JBQMYE010000020.1"/>
</dbReference>
<evidence type="ECO:0008006" key="3">
    <source>
        <dbReference type="Google" id="ProtNLM"/>
    </source>
</evidence>
<accession>G9X3E4</accession>
<gene>
    <name evidence="1" type="ORF">HMPREF9629_00901</name>
</gene>
<evidence type="ECO:0000313" key="1">
    <source>
        <dbReference type="EMBL" id="EHL10686.1"/>
    </source>
</evidence>
<organism evidence="1 2">
    <name type="scientific">Peptoanaerobacter stomatis</name>
    <dbReference type="NCBI Taxonomy" id="796937"/>
    <lineage>
        <taxon>Bacteria</taxon>
        <taxon>Bacillati</taxon>
        <taxon>Bacillota</taxon>
        <taxon>Clostridia</taxon>
        <taxon>Peptostreptococcales</taxon>
        <taxon>Filifactoraceae</taxon>
        <taxon>Peptoanaerobacter</taxon>
    </lineage>
</organism>
<dbReference type="InterPro" id="IPR010282">
    <property type="entry name" value="Uncharacterised_HutD/Ves"/>
</dbReference>
<dbReference type="PATRIC" id="fig|796937.3.peg.2139"/>
<dbReference type="PANTHER" id="PTHR37943">
    <property type="entry name" value="PROTEIN VES"/>
    <property type="match status" value="1"/>
</dbReference>
<dbReference type="InterPro" id="IPR011051">
    <property type="entry name" value="RmlC_Cupin_sf"/>
</dbReference>
<dbReference type="BioCyc" id="EBAC796937-HMP:GMGH-903-MONOMER"/>
<dbReference type="AlphaFoldDB" id="G9X3E4"/>
<dbReference type="PANTHER" id="PTHR37943:SF1">
    <property type="entry name" value="PROTEIN VES"/>
    <property type="match status" value="1"/>
</dbReference>
<dbReference type="HOGENOM" id="CLU_090931_3_1_9"/>
<dbReference type="InterPro" id="IPR014710">
    <property type="entry name" value="RmlC-like_jellyroll"/>
</dbReference>
<dbReference type="Proteomes" id="UP000006437">
    <property type="component" value="Unassembled WGS sequence"/>
</dbReference>
<sequence>MKSKIISPDEFIENQWSGGTTTQLVIFPEGSNLADRDFDFRISSATFTSTSSNFSEFNSYQRYLLPLIGKLSVNHENLYSRELDTYELEYFLGSWKTSSTNTLDCKDFNLIVKKGIQCNLSVLSEGMSYIPKKNGKLFLYSLEDFQICIATDNMQIMNVPANSLLEIQEEDILNKITLKFSTNPVIICEVIL</sequence>
<dbReference type="EMBL" id="AFZE01000057">
    <property type="protein sequence ID" value="EHL10686.1"/>
    <property type="molecule type" value="Genomic_DNA"/>
</dbReference>
<evidence type="ECO:0000313" key="2">
    <source>
        <dbReference type="Proteomes" id="UP000006437"/>
    </source>
</evidence>
<protein>
    <recommendedName>
        <fullName evidence="3">HutD</fullName>
    </recommendedName>
</protein>
<proteinExistence type="predicted"/>
<comment type="caution">
    <text evidence="1">The sequence shown here is derived from an EMBL/GenBank/DDBJ whole genome shotgun (WGS) entry which is preliminary data.</text>
</comment>
<dbReference type="Pfam" id="PF05962">
    <property type="entry name" value="HutD"/>
    <property type="match status" value="1"/>
</dbReference>